<dbReference type="PROSITE" id="PS51194">
    <property type="entry name" value="HELICASE_CTER"/>
    <property type="match status" value="1"/>
</dbReference>
<keyword evidence="2 7" id="KW-0378">Hydrolase</keyword>
<evidence type="ECO:0000256" key="1">
    <source>
        <dbReference type="ARBA" id="ARBA00022741"/>
    </source>
</evidence>
<dbReference type="GO" id="GO:0140097">
    <property type="term" value="F:catalytic activity, acting on DNA"/>
    <property type="evidence" value="ECO:0007669"/>
    <property type="project" value="UniProtKB-ARBA"/>
</dbReference>
<dbReference type="InterPro" id="IPR027417">
    <property type="entry name" value="P-loop_NTPase"/>
</dbReference>
<dbReference type="PROSITE" id="PS51192">
    <property type="entry name" value="HELICASE_ATP_BIND_1"/>
    <property type="match status" value="1"/>
</dbReference>
<dbReference type="SMART" id="SM00487">
    <property type="entry name" value="DEXDc"/>
    <property type="match status" value="1"/>
</dbReference>
<dbReference type="InterPro" id="IPR049730">
    <property type="entry name" value="SNF2/RAD54-like_C"/>
</dbReference>
<dbReference type="SUPFAM" id="SSF52540">
    <property type="entry name" value="P-loop containing nucleoside triphosphate hydrolases"/>
    <property type="match status" value="2"/>
</dbReference>
<reference evidence="7 8" key="1">
    <citation type="journal article" date="2019" name="Int. J. Syst. Evol. Microbiol.">
        <title>The Global Catalogue of Microorganisms (GCM) 10K type strain sequencing project: providing services to taxonomists for standard genome sequencing and annotation.</title>
        <authorList>
            <consortium name="The Broad Institute Genomics Platform"/>
            <consortium name="The Broad Institute Genome Sequencing Center for Infectious Disease"/>
            <person name="Wu L."/>
            <person name="Ma J."/>
        </authorList>
    </citation>
    <scope>NUCLEOTIDE SEQUENCE [LARGE SCALE GENOMIC DNA]</scope>
    <source>
        <strain evidence="7 8">XZYJT29</strain>
    </source>
</reference>
<evidence type="ECO:0000313" key="8">
    <source>
        <dbReference type="Proteomes" id="UP001596432"/>
    </source>
</evidence>
<comment type="caution">
    <text evidence="7">The sequence shown here is derived from an EMBL/GenBank/DDBJ whole genome shotgun (WGS) entry which is preliminary data.</text>
</comment>
<dbReference type="CDD" id="cd18793">
    <property type="entry name" value="SF2_C_SNF"/>
    <property type="match status" value="1"/>
</dbReference>
<name>A0ABD5YBQ4_9EURY</name>
<sequence length="585" mass="67314">MDEQDLVDIEVTHDGPDDLVASYSSGVADFSFHRQTVMANRLLSGQPDTELRSLSRVDEEEVKLLEHQVDAAHRALFEMDGKALLADEVGLGKTIEVGMILKEMHYRETSGSVLILTPAQLAKQWQGELREKFGLGFVCNYDDEFQGFDAHDRIIASIDTAKSDRHRATVLARDWDVLVMDEAHYVKNEDTDRYELIDKLTYNYAFFLTATPIQNELTDLYNIVSLLRPGLFGSRDTFHHYFVDNGQETLVNRDELQRRLGQVMIRNRREDTDIDFTDRIIDTRTFEPSAAEKDLYNAVTDYVQEAYSQDRGQKLVLMLLQKEVVSSPAALKQTVLKQLNENNELTHKSELEELVEKIDAIDTVTKEERLFDIVEEARDHVEMGRVIVFTQFRPTQRRVLDALEKQGYTTHAFHGGHSSEEKEEIVDRFREDGGVLVSTDAMNEGRNLQFCNIMVNYDLPWNPMKVEQRIGRIHRIGQKRTVYVFNMALKGTIEEYVLDRLYHKIDLFQQTVGELSTILTRLEDSGRSFEDEIFERLASADSEIDLENDFESMAIDLEEQQDLSQKVEKFNSGVFESFDLGASDD</sequence>
<evidence type="ECO:0000256" key="2">
    <source>
        <dbReference type="ARBA" id="ARBA00022801"/>
    </source>
</evidence>
<dbReference type="Pfam" id="PF00271">
    <property type="entry name" value="Helicase_C"/>
    <property type="match status" value="1"/>
</dbReference>
<dbReference type="Proteomes" id="UP001596432">
    <property type="component" value="Unassembled WGS sequence"/>
</dbReference>
<dbReference type="Gene3D" id="3.40.50.10810">
    <property type="entry name" value="Tandem AAA-ATPase domain"/>
    <property type="match status" value="1"/>
</dbReference>
<dbReference type="InterPro" id="IPR001650">
    <property type="entry name" value="Helicase_C-like"/>
</dbReference>
<keyword evidence="4" id="KW-0067">ATP-binding</keyword>
<feature type="domain" description="Helicase ATP-binding" evidence="5">
    <location>
        <begin position="74"/>
        <end position="230"/>
    </location>
</feature>
<gene>
    <name evidence="7" type="ORF">ACFQMA_25440</name>
</gene>
<dbReference type="EC" id="3.6.4.-" evidence="7"/>
<protein>
    <submittedName>
        <fullName evidence="7">DEAD/DEAH box helicase</fullName>
        <ecNumber evidence="7">3.6.4.-</ecNumber>
    </submittedName>
</protein>
<dbReference type="AlphaFoldDB" id="A0ABD5YBQ4"/>
<accession>A0ABD5YBQ4</accession>
<dbReference type="EMBL" id="JBHTAS010000003">
    <property type="protein sequence ID" value="MFC7143141.1"/>
    <property type="molecule type" value="Genomic_DNA"/>
</dbReference>
<feature type="domain" description="Helicase C-terminal" evidence="6">
    <location>
        <begin position="366"/>
        <end position="513"/>
    </location>
</feature>
<evidence type="ECO:0000259" key="5">
    <source>
        <dbReference type="PROSITE" id="PS51192"/>
    </source>
</evidence>
<dbReference type="SMART" id="SM00490">
    <property type="entry name" value="HELICc"/>
    <property type="match status" value="1"/>
</dbReference>
<dbReference type="GO" id="GO:0016787">
    <property type="term" value="F:hydrolase activity"/>
    <property type="evidence" value="ECO:0007669"/>
    <property type="project" value="UniProtKB-KW"/>
</dbReference>
<organism evidence="7 8">
    <name type="scientific">Halosimplex aquaticum</name>
    <dbReference type="NCBI Taxonomy" id="3026162"/>
    <lineage>
        <taxon>Archaea</taxon>
        <taxon>Methanobacteriati</taxon>
        <taxon>Methanobacteriota</taxon>
        <taxon>Stenosarchaea group</taxon>
        <taxon>Halobacteria</taxon>
        <taxon>Halobacteriales</taxon>
        <taxon>Haloarculaceae</taxon>
        <taxon>Halosimplex</taxon>
    </lineage>
</organism>
<dbReference type="Pfam" id="PF00176">
    <property type="entry name" value="SNF2-rel_dom"/>
    <property type="match status" value="1"/>
</dbReference>
<dbReference type="InterPro" id="IPR014001">
    <property type="entry name" value="Helicase_ATP-bd"/>
</dbReference>
<evidence type="ECO:0000313" key="7">
    <source>
        <dbReference type="EMBL" id="MFC7143141.1"/>
    </source>
</evidence>
<dbReference type="GO" id="GO:0005524">
    <property type="term" value="F:ATP binding"/>
    <property type="evidence" value="ECO:0007669"/>
    <property type="project" value="UniProtKB-KW"/>
</dbReference>
<dbReference type="Gene3D" id="3.40.50.300">
    <property type="entry name" value="P-loop containing nucleotide triphosphate hydrolases"/>
    <property type="match status" value="1"/>
</dbReference>
<dbReference type="InterPro" id="IPR057342">
    <property type="entry name" value="DEXDc_RapA"/>
</dbReference>
<keyword evidence="3 7" id="KW-0347">Helicase</keyword>
<evidence type="ECO:0000256" key="4">
    <source>
        <dbReference type="ARBA" id="ARBA00022840"/>
    </source>
</evidence>
<dbReference type="RefSeq" id="WP_382262009.1">
    <property type="nucleotide sequence ID" value="NZ_JBHTAS010000003.1"/>
</dbReference>
<dbReference type="InterPro" id="IPR038718">
    <property type="entry name" value="SNF2-like_sf"/>
</dbReference>
<dbReference type="InterPro" id="IPR000330">
    <property type="entry name" value="SNF2_N"/>
</dbReference>
<evidence type="ECO:0000256" key="3">
    <source>
        <dbReference type="ARBA" id="ARBA00022806"/>
    </source>
</evidence>
<proteinExistence type="predicted"/>
<evidence type="ECO:0000259" key="6">
    <source>
        <dbReference type="PROSITE" id="PS51194"/>
    </source>
</evidence>
<dbReference type="PANTHER" id="PTHR10799">
    <property type="entry name" value="SNF2/RAD54 HELICASE FAMILY"/>
    <property type="match status" value="1"/>
</dbReference>
<dbReference type="CDD" id="cd18011">
    <property type="entry name" value="DEXDc_RapA"/>
    <property type="match status" value="1"/>
</dbReference>
<keyword evidence="8" id="KW-1185">Reference proteome</keyword>
<keyword evidence="1" id="KW-0547">Nucleotide-binding</keyword>
<dbReference type="GO" id="GO:0004386">
    <property type="term" value="F:helicase activity"/>
    <property type="evidence" value="ECO:0007669"/>
    <property type="project" value="UniProtKB-KW"/>
</dbReference>